<dbReference type="EnsemblMetazoa" id="tetur24g00310.1">
    <property type="protein sequence ID" value="tetur24g00310.1"/>
    <property type="gene ID" value="tetur24g00310"/>
</dbReference>
<protein>
    <recommendedName>
        <fullName evidence="10">Nanos-type domain-containing protein</fullName>
    </recommendedName>
</protein>
<dbReference type="GO" id="GO:0006417">
    <property type="term" value="P:regulation of translation"/>
    <property type="evidence" value="ECO:0007669"/>
    <property type="project" value="UniProtKB-UniRule"/>
</dbReference>
<evidence type="ECO:0000313" key="11">
    <source>
        <dbReference type="EnsemblMetazoa" id="tetur24g00310.1"/>
    </source>
</evidence>
<dbReference type="AlphaFoldDB" id="T1KW43"/>
<dbReference type="InterPro" id="IPR024161">
    <property type="entry name" value="Znf_nanos-typ"/>
</dbReference>
<keyword evidence="12" id="KW-1185">Reference proteome</keyword>
<dbReference type="HOGENOM" id="CLU_964198_0_0_1"/>
<keyword evidence="4 8" id="KW-0863">Zinc-finger</keyword>
<evidence type="ECO:0000256" key="9">
    <source>
        <dbReference type="SAM" id="MobiDB-lite"/>
    </source>
</evidence>
<comment type="similarity">
    <text evidence="8">Belongs to the nanos family.</text>
</comment>
<evidence type="ECO:0000256" key="1">
    <source>
        <dbReference type="ARBA" id="ARBA00004496"/>
    </source>
</evidence>
<dbReference type="EMBL" id="CAEY01000638">
    <property type="status" value="NOT_ANNOTATED_CDS"/>
    <property type="molecule type" value="Genomic_DNA"/>
</dbReference>
<dbReference type="STRING" id="32264.T1KW43"/>
<dbReference type="PANTHER" id="PTHR12887">
    <property type="entry name" value="NANOS PROTEIN"/>
    <property type="match status" value="1"/>
</dbReference>
<dbReference type="InterPro" id="IPR008705">
    <property type="entry name" value="Nanos/Xcar2"/>
</dbReference>
<proteinExistence type="inferred from homology"/>
<evidence type="ECO:0000256" key="2">
    <source>
        <dbReference type="ARBA" id="ARBA00022490"/>
    </source>
</evidence>
<reference evidence="12" key="1">
    <citation type="submission" date="2011-08" db="EMBL/GenBank/DDBJ databases">
        <authorList>
            <person name="Rombauts S."/>
        </authorList>
    </citation>
    <scope>NUCLEOTIDE SEQUENCE</scope>
    <source>
        <strain evidence="12">London</strain>
    </source>
</reference>
<feature type="domain" description="Nanos-type" evidence="10">
    <location>
        <begin position="239"/>
        <end position="294"/>
    </location>
</feature>
<dbReference type="Gene3D" id="4.10.60.30">
    <property type="entry name" value="Nanos, RNA-binding domain"/>
    <property type="match status" value="2"/>
</dbReference>
<dbReference type="InterPro" id="IPR038129">
    <property type="entry name" value="Nanos_sf"/>
</dbReference>
<keyword evidence="2" id="KW-0963">Cytoplasm</keyword>
<dbReference type="Pfam" id="PF05741">
    <property type="entry name" value="zf-nanos"/>
    <property type="match status" value="2"/>
</dbReference>
<evidence type="ECO:0000256" key="4">
    <source>
        <dbReference type="ARBA" id="ARBA00022771"/>
    </source>
</evidence>
<evidence type="ECO:0000313" key="12">
    <source>
        <dbReference type="Proteomes" id="UP000015104"/>
    </source>
</evidence>
<keyword evidence="3" id="KW-0479">Metal-binding</keyword>
<keyword evidence="5" id="KW-0862">Zinc</keyword>
<evidence type="ECO:0000256" key="3">
    <source>
        <dbReference type="ARBA" id="ARBA00022723"/>
    </source>
</evidence>
<keyword evidence="6 8" id="KW-0810">Translation regulation</keyword>
<reference evidence="11" key="2">
    <citation type="submission" date="2015-06" db="UniProtKB">
        <authorList>
            <consortium name="EnsemblMetazoa"/>
        </authorList>
    </citation>
    <scope>IDENTIFICATION</scope>
</reference>
<feature type="domain" description="Nanos-type" evidence="10">
    <location>
        <begin position="68"/>
        <end position="123"/>
    </location>
</feature>
<feature type="region of interest" description="Disordered" evidence="9">
    <location>
        <begin position="24"/>
        <end position="58"/>
    </location>
</feature>
<organism evidence="11 12">
    <name type="scientific">Tetranychus urticae</name>
    <name type="common">Two-spotted spider mite</name>
    <dbReference type="NCBI Taxonomy" id="32264"/>
    <lineage>
        <taxon>Eukaryota</taxon>
        <taxon>Metazoa</taxon>
        <taxon>Ecdysozoa</taxon>
        <taxon>Arthropoda</taxon>
        <taxon>Chelicerata</taxon>
        <taxon>Arachnida</taxon>
        <taxon>Acari</taxon>
        <taxon>Acariformes</taxon>
        <taxon>Trombidiformes</taxon>
        <taxon>Prostigmata</taxon>
        <taxon>Eleutherengona</taxon>
        <taxon>Raphignathae</taxon>
        <taxon>Tetranychoidea</taxon>
        <taxon>Tetranychidae</taxon>
        <taxon>Tetranychus</taxon>
    </lineage>
</organism>
<dbReference type="GO" id="GO:0003723">
    <property type="term" value="F:RNA binding"/>
    <property type="evidence" value="ECO:0007669"/>
    <property type="project" value="UniProtKB-UniRule"/>
</dbReference>
<dbReference type="eggNOG" id="KOG4602">
    <property type="taxonomic scope" value="Eukaryota"/>
</dbReference>
<evidence type="ECO:0000256" key="6">
    <source>
        <dbReference type="ARBA" id="ARBA00022845"/>
    </source>
</evidence>
<evidence type="ECO:0000256" key="7">
    <source>
        <dbReference type="ARBA" id="ARBA00022884"/>
    </source>
</evidence>
<dbReference type="GO" id="GO:0005737">
    <property type="term" value="C:cytoplasm"/>
    <property type="evidence" value="ECO:0007669"/>
    <property type="project" value="UniProtKB-SubCell"/>
</dbReference>
<dbReference type="GO" id="GO:0008270">
    <property type="term" value="F:zinc ion binding"/>
    <property type="evidence" value="ECO:0007669"/>
    <property type="project" value="UniProtKB-KW"/>
</dbReference>
<comment type="subcellular location">
    <subcellularLocation>
        <location evidence="1">Cytoplasm</location>
    </subcellularLocation>
</comment>
<dbReference type="PROSITE" id="PS51522">
    <property type="entry name" value="ZF_NANOS"/>
    <property type="match status" value="2"/>
</dbReference>
<accession>T1KW43</accession>
<dbReference type="Proteomes" id="UP000015104">
    <property type="component" value="Unassembled WGS sequence"/>
</dbReference>
<name>T1KW43_TETUR</name>
<keyword evidence="7 8" id="KW-0694">RNA-binding</keyword>
<evidence type="ECO:0000256" key="5">
    <source>
        <dbReference type="ARBA" id="ARBA00022833"/>
    </source>
</evidence>
<evidence type="ECO:0000256" key="8">
    <source>
        <dbReference type="PROSITE-ProRule" id="PRU00855"/>
    </source>
</evidence>
<sequence>MAFFNPFSSSSSFGPIGTPLSKSSSELTRKLKSHPDPAIQSIPMNVPPTLVSNHNTSKRKSRRGSCVECVFCKNNGQPVNFYQSHTLKDTLGRVVCPILFAYDCPICHNGGGPQAHTVRYCPENKPSAKLENSPVNRVESNLLIPQDTLLAQFLRLYLDNQQSTSYLKLNYLSSSSSFGSNGSIDPIGTPFSKSSPEFTRKLKARQETAIQSIPMNVPPTPVSNHNTSRRKSRRGSCVECVFCKNNGQPVSFYQSHVLKDTLGRVVCPILFAYDCPICHNGGGPQAHTIRYCPENKPSNRLRNALLKSQALLNSGQSILKVSSLMRTFFSRF</sequence>
<evidence type="ECO:0000259" key="10">
    <source>
        <dbReference type="PROSITE" id="PS51522"/>
    </source>
</evidence>